<dbReference type="InterPro" id="IPR050109">
    <property type="entry name" value="HTH-type_TetR-like_transc_reg"/>
</dbReference>
<name>A0ABU8XHW2_9BURK</name>
<dbReference type="InterPro" id="IPR036271">
    <property type="entry name" value="Tet_transcr_reg_TetR-rel_C_sf"/>
</dbReference>
<evidence type="ECO:0000259" key="6">
    <source>
        <dbReference type="PROSITE" id="PS50977"/>
    </source>
</evidence>
<dbReference type="PRINTS" id="PR00455">
    <property type="entry name" value="HTHTETR"/>
</dbReference>
<dbReference type="InterPro" id="IPR001647">
    <property type="entry name" value="HTH_TetR"/>
</dbReference>
<evidence type="ECO:0000256" key="5">
    <source>
        <dbReference type="PROSITE-ProRule" id="PRU00335"/>
    </source>
</evidence>
<dbReference type="PANTHER" id="PTHR30055">
    <property type="entry name" value="HTH-TYPE TRANSCRIPTIONAL REGULATOR RUTR"/>
    <property type="match status" value="1"/>
</dbReference>
<accession>A0ABU8XHW2</accession>
<evidence type="ECO:0000256" key="4">
    <source>
        <dbReference type="ARBA" id="ARBA00023163"/>
    </source>
</evidence>
<sequence>MTHPMKPRRRPTQSRAWMTSEAIQDAFVLLLLEKGYEAVSMRDIANVAGVALGTLYLYFPNKDSMAAVTVRRCVRRVGEALAQANPGQQARTVQQVTDAIAAAYAHCFLDRPQQWKALISLERRISSAESYEQLYRQHVAIVRDALVAASDWPAPSDADAMAFTVFTIVDGMVRHALLVHAQVPAEEALVREIRCVLDGYLQQAWAPARPASGAPGKN</sequence>
<evidence type="ECO:0000313" key="7">
    <source>
        <dbReference type="EMBL" id="MEJ8859436.1"/>
    </source>
</evidence>
<reference evidence="7 8" key="1">
    <citation type="submission" date="2024-03" db="EMBL/GenBank/DDBJ databases">
        <title>Novel species of the genus Variovorax.</title>
        <authorList>
            <person name="Liu Q."/>
            <person name="Xin Y.-H."/>
        </authorList>
    </citation>
    <scope>NUCLEOTIDE SEQUENCE [LARGE SCALE GENOMIC DNA]</scope>
    <source>
        <strain evidence="7 8">KACC 18901</strain>
    </source>
</reference>
<dbReference type="Gene3D" id="1.10.357.10">
    <property type="entry name" value="Tetracycline Repressor, domain 2"/>
    <property type="match status" value="1"/>
</dbReference>
<dbReference type="Pfam" id="PF00440">
    <property type="entry name" value="TetR_N"/>
    <property type="match status" value="1"/>
</dbReference>
<dbReference type="SUPFAM" id="SSF46689">
    <property type="entry name" value="Homeodomain-like"/>
    <property type="match status" value="1"/>
</dbReference>
<keyword evidence="1" id="KW-0678">Repressor</keyword>
<gene>
    <name evidence="7" type="ORF">WKW79_33065</name>
</gene>
<dbReference type="PANTHER" id="PTHR30055:SF234">
    <property type="entry name" value="HTH-TYPE TRANSCRIPTIONAL REGULATOR BETI"/>
    <property type="match status" value="1"/>
</dbReference>
<dbReference type="InterPro" id="IPR023772">
    <property type="entry name" value="DNA-bd_HTH_TetR-type_CS"/>
</dbReference>
<evidence type="ECO:0000313" key="8">
    <source>
        <dbReference type="Proteomes" id="UP001367030"/>
    </source>
</evidence>
<keyword evidence="8" id="KW-1185">Reference proteome</keyword>
<comment type="caution">
    <text evidence="7">The sequence shown here is derived from an EMBL/GenBank/DDBJ whole genome shotgun (WGS) entry which is preliminary data.</text>
</comment>
<dbReference type="Pfam" id="PF17918">
    <property type="entry name" value="TetR_C_15"/>
    <property type="match status" value="1"/>
</dbReference>
<organism evidence="7 8">
    <name type="scientific">Variovorax robiniae</name>
    <dbReference type="NCBI Taxonomy" id="1836199"/>
    <lineage>
        <taxon>Bacteria</taxon>
        <taxon>Pseudomonadati</taxon>
        <taxon>Pseudomonadota</taxon>
        <taxon>Betaproteobacteria</taxon>
        <taxon>Burkholderiales</taxon>
        <taxon>Comamonadaceae</taxon>
        <taxon>Variovorax</taxon>
    </lineage>
</organism>
<evidence type="ECO:0000256" key="3">
    <source>
        <dbReference type="ARBA" id="ARBA00023125"/>
    </source>
</evidence>
<dbReference type="RefSeq" id="WP_340339476.1">
    <property type="nucleotide sequence ID" value="NZ_JBBKZS010000029.1"/>
</dbReference>
<protein>
    <submittedName>
        <fullName evidence="7">TetR/AcrR family transcriptional regulator</fullName>
    </submittedName>
</protein>
<dbReference type="PROSITE" id="PS01081">
    <property type="entry name" value="HTH_TETR_1"/>
    <property type="match status" value="1"/>
</dbReference>
<dbReference type="InterPro" id="IPR041669">
    <property type="entry name" value="TetR_C_15"/>
</dbReference>
<dbReference type="SUPFAM" id="SSF48498">
    <property type="entry name" value="Tetracyclin repressor-like, C-terminal domain"/>
    <property type="match status" value="1"/>
</dbReference>
<evidence type="ECO:0000256" key="2">
    <source>
        <dbReference type="ARBA" id="ARBA00023015"/>
    </source>
</evidence>
<feature type="domain" description="HTH tetR-type" evidence="6">
    <location>
        <begin position="17"/>
        <end position="77"/>
    </location>
</feature>
<dbReference type="PROSITE" id="PS50977">
    <property type="entry name" value="HTH_TETR_2"/>
    <property type="match status" value="1"/>
</dbReference>
<feature type="DNA-binding region" description="H-T-H motif" evidence="5">
    <location>
        <begin position="40"/>
        <end position="59"/>
    </location>
</feature>
<dbReference type="EMBL" id="JBBKZS010000029">
    <property type="protein sequence ID" value="MEJ8859436.1"/>
    <property type="molecule type" value="Genomic_DNA"/>
</dbReference>
<keyword evidence="2" id="KW-0805">Transcription regulation</keyword>
<dbReference type="Proteomes" id="UP001367030">
    <property type="component" value="Unassembled WGS sequence"/>
</dbReference>
<keyword evidence="3 5" id="KW-0238">DNA-binding</keyword>
<dbReference type="InterPro" id="IPR009057">
    <property type="entry name" value="Homeodomain-like_sf"/>
</dbReference>
<proteinExistence type="predicted"/>
<evidence type="ECO:0000256" key="1">
    <source>
        <dbReference type="ARBA" id="ARBA00022491"/>
    </source>
</evidence>
<keyword evidence="4" id="KW-0804">Transcription</keyword>